<evidence type="ECO:0000313" key="3">
    <source>
        <dbReference type="EMBL" id="KAE9086044.1"/>
    </source>
</evidence>
<evidence type="ECO:0008006" key="20">
    <source>
        <dbReference type="Google" id="ProtNLM"/>
    </source>
</evidence>
<dbReference type="EMBL" id="QXGF01000057">
    <property type="protein sequence ID" value="KAE8948223.1"/>
    <property type="molecule type" value="Genomic_DNA"/>
</dbReference>
<evidence type="ECO:0000313" key="11">
    <source>
        <dbReference type="Proteomes" id="UP000429523"/>
    </source>
</evidence>
<protein>
    <recommendedName>
        <fullName evidence="20">RxLR effector protein</fullName>
    </recommendedName>
</protein>
<evidence type="ECO:0000313" key="7">
    <source>
        <dbReference type="EMBL" id="KAE9197088.1"/>
    </source>
</evidence>
<evidence type="ECO:0000313" key="6">
    <source>
        <dbReference type="EMBL" id="KAE9180155.1"/>
    </source>
</evidence>
<dbReference type="Proteomes" id="UP000429523">
    <property type="component" value="Unassembled WGS sequence"/>
</dbReference>
<evidence type="ECO:0000313" key="4">
    <source>
        <dbReference type="EMBL" id="KAE9114642.1"/>
    </source>
</evidence>
<dbReference type="EMBL" id="QXFZ01000046">
    <property type="protein sequence ID" value="KAE9137393.1"/>
    <property type="molecule type" value="Genomic_DNA"/>
</dbReference>
<dbReference type="EMBL" id="QXGD01000649">
    <property type="protein sequence ID" value="KAE9230235.1"/>
    <property type="molecule type" value="Genomic_DNA"/>
</dbReference>
<evidence type="ECO:0000313" key="15">
    <source>
        <dbReference type="Proteomes" id="UP000440732"/>
    </source>
</evidence>
<dbReference type="Proteomes" id="UP000476176">
    <property type="component" value="Unassembled WGS sequence"/>
</dbReference>
<name>A0A6A3W8A8_9STRA</name>
<evidence type="ECO:0000313" key="14">
    <source>
        <dbReference type="Proteomes" id="UP000440367"/>
    </source>
</evidence>
<organism evidence="6 12">
    <name type="scientific">Phytophthora fragariae</name>
    <dbReference type="NCBI Taxonomy" id="53985"/>
    <lineage>
        <taxon>Eukaryota</taxon>
        <taxon>Sar</taxon>
        <taxon>Stramenopiles</taxon>
        <taxon>Oomycota</taxon>
        <taxon>Peronosporomycetes</taxon>
        <taxon>Peronosporales</taxon>
        <taxon>Peronosporaceae</taxon>
        <taxon>Phytophthora</taxon>
    </lineage>
</organism>
<evidence type="ECO:0000313" key="13">
    <source>
        <dbReference type="Proteomes" id="UP000437068"/>
    </source>
</evidence>
<dbReference type="Proteomes" id="UP000488956">
    <property type="component" value="Unassembled WGS sequence"/>
</dbReference>
<evidence type="ECO:0000313" key="2">
    <source>
        <dbReference type="EMBL" id="KAE8948223.1"/>
    </source>
</evidence>
<comment type="caution">
    <text evidence="6">The sequence shown here is derived from an EMBL/GenBank/DDBJ whole genome shotgun (WGS) entry which is preliminary data.</text>
</comment>
<evidence type="ECO:0000313" key="5">
    <source>
        <dbReference type="EMBL" id="KAE9137393.1"/>
    </source>
</evidence>
<feature type="signal peptide" evidence="1">
    <location>
        <begin position="1"/>
        <end position="18"/>
    </location>
</feature>
<dbReference type="EMBL" id="QXGB01002222">
    <property type="protein sequence ID" value="KAE9180155.1"/>
    <property type="molecule type" value="Genomic_DNA"/>
</dbReference>
<evidence type="ECO:0000313" key="19">
    <source>
        <dbReference type="Proteomes" id="UP000488956"/>
    </source>
</evidence>
<dbReference type="Proteomes" id="UP000486351">
    <property type="component" value="Unassembled WGS sequence"/>
</dbReference>
<evidence type="ECO:0000256" key="1">
    <source>
        <dbReference type="SAM" id="SignalP"/>
    </source>
</evidence>
<dbReference type="EMBL" id="QXFX01001703">
    <property type="protein sequence ID" value="KAE9086044.1"/>
    <property type="molecule type" value="Genomic_DNA"/>
</dbReference>
<evidence type="ECO:0000313" key="10">
    <source>
        <dbReference type="EMBL" id="KAE9300986.1"/>
    </source>
</evidence>
<dbReference type="Proteomes" id="UP000440732">
    <property type="component" value="Unassembled WGS sequence"/>
</dbReference>
<dbReference type="AlphaFoldDB" id="A0A6A3W8A8"/>
<dbReference type="Proteomes" id="UP000441208">
    <property type="component" value="Unassembled WGS sequence"/>
</dbReference>
<keyword evidence="12" id="KW-1185">Reference proteome</keyword>
<evidence type="ECO:0000313" key="18">
    <source>
        <dbReference type="Proteomes" id="UP000486351"/>
    </source>
</evidence>
<evidence type="ECO:0000313" key="16">
    <source>
        <dbReference type="Proteomes" id="UP000441208"/>
    </source>
</evidence>
<keyword evidence="1" id="KW-0732">Signal</keyword>
<gene>
    <name evidence="9" type="ORF">PF001_g20399</name>
    <name evidence="8" type="ORF">PF002_g13067</name>
    <name evidence="7" type="ORF">PF004_g19938</name>
    <name evidence="6" type="ORF">PF005_g23404</name>
    <name evidence="4" type="ORF">PF006_g19465</name>
    <name evidence="5" type="ORF">PF007_g1804</name>
    <name evidence="10" type="ORF">PF008_g22876</name>
    <name evidence="2" type="ORF">PF009_g2196</name>
    <name evidence="3" type="ORF">PF010_g20232</name>
</gene>
<evidence type="ECO:0000313" key="17">
    <source>
        <dbReference type="Proteomes" id="UP000476176"/>
    </source>
</evidence>
<proteinExistence type="predicted"/>
<evidence type="ECO:0000313" key="9">
    <source>
        <dbReference type="EMBL" id="KAE9288693.1"/>
    </source>
</evidence>
<dbReference type="EMBL" id="QXFY01002219">
    <property type="protein sequence ID" value="KAE9300986.1"/>
    <property type="molecule type" value="Genomic_DNA"/>
</dbReference>
<dbReference type="EMBL" id="QXGE01001753">
    <property type="protein sequence ID" value="KAE9288693.1"/>
    <property type="molecule type" value="Genomic_DNA"/>
</dbReference>
<dbReference type="Proteomes" id="UP000433483">
    <property type="component" value="Unassembled WGS sequence"/>
</dbReference>
<reference evidence="11 12" key="1">
    <citation type="submission" date="2018-08" db="EMBL/GenBank/DDBJ databases">
        <title>Genomic investigation of the strawberry pathogen Phytophthora fragariae indicates pathogenicity is determined by transcriptional variation in three key races.</title>
        <authorList>
            <person name="Adams T.M."/>
            <person name="Armitage A.D."/>
            <person name="Sobczyk M.K."/>
            <person name="Bates H.J."/>
            <person name="Dunwell J.M."/>
            <person name="Nellist C.F."/>
            <person name="Harrison R.J."/>
        </authorList>
    </citation>
    <scope>NUCLEOTIDE SEQUENCE [LARGE SCALE GENOMIC DNA]</scope>
    <source>
        <strain evidence="9 13">A4</strain>
        <strain evidence="8 14">BC-1</strain>
        <strain evidence="7 17">BC-23</strain>
        <strain evidence="6 12">NOV-27</strain>
        <strain evidence="4 15">NOV-5</strain>
        <strain evidence="5 16">NOV-71</strain>
        <strain evidence="10 18">NOV-77</strain>
        <strain evidence="2 11">NOV-9</strain>
        <strain evidence="3 19">ONT-3</strain>
    </source>
</reference>
<accession>A0A6A3W8A8</accession>
<evidence type="ECO:0000313" key="8">
    <source>
        <dbReference type="EMBL" id="KAE9230235.1"/>
    </source>
</evidence>
<sequence>MTPSYVLLLALLAALNSATIIASCCTAVVSVATEAAEAGRSAAFPLVLASACSGSSASPTS</sequence>
<dbReference type="Proteomes" id="UP000437068">
    <property type="component" value="Unassembled WGS sequence"/>
</dbReference>
<dbReference type="Proteomes" id="UP000440367">
    <property type="component" value="Unassembled WGS sequence"/>
</dbReference>
<feature type="chain" id="PRO_5036380751" description="RxLR effector protein" evidence="1">
    <location>
        <begin position="19"/>
        <end position="61"/>
    </location>
</feature>
<dbReference type="EMBL" id="QXGA01001610">
    <property type="protein sequence ID" value="KAE9114642.1"/>
    <property type="molecule type" value="Genomic_DNA"/>
</dbReference>
<dbReference type="EMBL" id="QXGC01001731">
    <property type="protein sequence ID" value="KAE9197088.1"/>
    <property type="molecule type" value="Genomic_DNA"/>
</dbReference>
<evidence type="ECO:0000313" key="12">
    <source>
        <dbReference type="Proteomes" id="UP000433483"/>
    </source>
</evidence>